<proteinExistence type="predicted"/>
<feature type="transmembrane region" description="Helical" evidence="5">
    <location>
        <begin position="280"/>
        <end position="303"/>
    </location>
</feature>
<feature type="domain" description="Major facilitator superfamily (MFS) profile" evidence="6">
    <location>
        <begin position="25"/>
        <end position="510"/>
    </location>
</feature>
<keyword evidence="8" id="KW-1185">Reference proteome</keyword>
<sequence length="530" mass="55391">MKHHHPSTTGHARTTIEDPRKRRAVLVAVCVALMAVISSVTGLNVAQPELAVDFDASQSEVLWFINLYTLSLAALLLPLGALGDRWGRKPMLLAGLTVFGIANAAAAFATSTEMMLACRFAAGVGAAMIMPVTLAVITSTFPEEERGKGIGAWTAVGGGGGLLGMYLSAVLVDIASWRLLFALPVALVVIAVAMTLRSVPNTRELAPHRFDTLGSVASVFAVLGLVYALHEGPVHGWSEPPTLAALAMGIAGTVGFIAWERRQTAPLLDIRLFQDRRLAAGSLSILTVFGVQAGILVVLFPYLQIVLGWSALHATVGMLPMAVLMMASSVLAPRVAQRARHRPTMALGVALVTAGLVLMASLITVDGGYLTVLPGILTLGFGMGLAMTPSTEAITSSLPRAKQGLASALNDVTREFGTAIGVALLGAVLTAGYRSAIEPQLVGVPDDVAGPVRDGLANAVAAAGDRGDSSIAIVDAARQAFVDGWQHAMWAGATAMTALFLVIVIRPKYPVPPEPNTPLTTWASPDHQRH</sequence>
<dbReference type="PROSITE" id="PS50850">
    <property type="entry name" value="MFS"/>
    <property type="match status" value="1"/>
</dbReference>
<protein>
    <submittedName>
        <fullName evidence="7">MFS transporter</fullName>
    </submittedName>
</protein>
<dbReference type="RefSeq" id="WP_194697606.1">
    <property type="nucleotide sequence ID" value="NZ_JADKPO010000025.1"/>
</dbReference>
<feature type="transmembrane region" description="Helical" evidence="5">
    <location>
        <begin position="309"/>
        <end position="332"/>
    </location>
</feature>
<dbReference type="EMBL" id="JADKPO010000025">
    <property type="protein sequence ID" value="MBF4769461.1"/>
    <property type="molecule type" value="Genomic_DNA"/>
</dbReference>
<dbReference type="Gene3D" id="1.20.1720.10">
    <property type="entry name" value="Multidrug resistance protein D"/>
    <property type="match status" value="1"/>
</dbReference>
<evidence type="ECO:0000256" key="5">
    <source>
        <dbReference type="SAM" id="Phobius"/>
    </source>
</evidence>
<feature type="transmembrane region" description="Helical" evidence="5">
    <location>
        <begin position="61"/>
        <end position="79"/>
    </location>
</feature>
<feature type="transmembrane region" description="Helical" evidence="5">
    <location>
        <begin position="23"/>
        <end position="41"/>
    </location>
</feature>
<dbReference type="Gene3D" id="1.20.1250.20">
    <property type="entry name" value="MFS general substrate transporter like domains"/>
    <property type="match status" value="1"/>
</dbReference>
<comment type="subcellular location">
    <subcellularLocation>
        <location evidence="1">Cell membrane</location>
        <topology evidence="1">Multi-pass membrane protein</topology>
    </subcellularLocation>
</comment>
<dbReference type="CDD" id="cd17321">
    <property type="entry name" value="MFS_MMR_MDR_like"/>
    <property type="match status" value="1"/>
</dbReference>
<feature type="transmembrane region" description="Helical" evidence="5">
    <location>
        <begin position="114"/>
        <end position="138"/>
    </location>
</feature>
<dbReference type="AlphaFoldDB" id="A0A930VRB8"/>
<keyword evidence="2 5" id="KW-0812">Transmembrane</keyword>
<evidence type="ECO:0000256" key="3">
    <source>
        <dbReference type="ARBA" id="ARBA00022989"/>
    </source>
</evidence>
<feature type="transmembrane region" description="Helical" evidence="5">
    <location>
        <begin position="369"/>
        <end position="388"/>
    </location>
</feature>
<feature type="transmembrane region" description="Helical" evidence="5">
    <location>
        <begin position="91"/>
        <end position="108"/>
    </location>
</feature>
<accession>A0A930VRB8</accession>
<organism evidence="7 8">
    <name type="scientific">Nocardioides agariphilus</name>
    <dbReference type="NCBI Taxonomy" id="433664"/>
    <lineage>
        <taxon>Bacteria</taxon>
        <taxon>Bacillati</taxon>
        <taxon>Actinomycetota</taxon>
        <taxon>Actinomycetes</taxon>
        <taxon>Propionibacteriales</taxon>
        <taxon>Nocardioidaceae</taxon>
        <taxon>Nocardioides</taxon>
    </lineage>
</organism>
<feature type="transmembrane region" description="Helical" evidence="5">
    <location>
        <begin position="344"/>
        <end position="363"/>
    </location>
</feature>
<dbReference type="Proteomes" id="UP000660668">
    <property type="component" value="Unassembled WGS sequence"/>
</dbReference>
<dbReference type="SUPFAM" id="SSF103473">
    <property type="entry name" value="MFS general substrate transporter"/>
    <property type="match status" value="1"/>
</dbReference>
<name>A0A930VRB8_9ACTN</name>
<dbReference type="GO" id="GO:0022857">
    <property type="term" value="F:transmembrane transporter activity"/>
    <property type="evidence" value="ECO:0007669"/>
    <property type="project" value="InterPro"/>
</dbReference>
<dbReference type="GO" id="GO:0005886">
    <property type="term" value="C:plasma membrane"/>
    <property type="evidence" value="ECO:0007669"/>
    <property type="project" value="UniProtKB-SubCell"/>
</dbReference>
<gene>
    <name evidence="7" type="ORF">ISU10_16960</name>
</gene>
<evidence type="ECO:0000313" key="8">
    <source>
        <dbReference type="Proteomes" id="UP000660668"/>
    </source>
</evidence>
<feature type="transmembrane region" description="Helical" evidence="5">
    <location>
        <begin position="210"/>
        <end position="230"/>
    </location>
</feature>
<dbReference type="InterPro" id="IPR036259">
    <property type="entry name" value="MFS_trans_sf"/>
</dbReference>
<evidence type="ECO:0000256" key="2">
    <source>
        <dbReference type="ARBA" id="ARBA00022692"/>
    </source>
</evidence>
<evidence type="ECO:0000256" key="1">
    <source>
        <dbReference type="ARBA" id="ARBA00004651"/>
    </source>
</evidence>
<comment type="caution">
    <text evidence="7">The sequence shown here is derived from an EMBL/GenBank/DDBJ whole genome shotgun (WGS) entry which is preliminary data.</text>
</comment>
<feature type="transmembrane region" description="Helical" evidence="5">
    <location>
        <begin position="177"/>
        <end position="198"/>
    </location>
</feature>
<reference evidence="7" key="1">
    <citation type="submission" date="2020-11" db="EMBL/GenBank/DDBJ databases">
        <title>Nocardioides cynanchi sp. nov., isolated from soil of rhizosphere of Cynanchum wilfordii.</title>
        <authorList>
            <person name="Lee J.-S."/>
            <person name="Suh M.K."/>
            <person name="Kim J.-S."/>
        </authorList>
    </citation>
    <scope>NUCLEOTIDE SEQUENCE</scope>
    <source>
        <strain evidence="7">KCTC 19276</strain>
    </source>
</reference>
<feature type="transmembrane region" description="Helical" evidence="5">
    <location>
        <begin position="150"/>
        <end position="171"/>
    </location>
</feature>
<evidence type="ECO:0000256" key="4">
    <source>
        <dbReference type="ARBA" id="ARBA00023136"/>
    </source>
</evidence>
<keyword evidence="3 5" id="KW-1133">Transmembrane helix</keyword>
<dbReference type="PANTHER" id="PTHR42718">
    <property type="entry name" value="MAJOR FACILITATOR SUPERFAMILY MULTIDRUG TRANSPORTER MFSC"/>
    <property type="match status" value="1"/>
</dbReference>
<keyword evidence="4 5" id="KW-0472">Membrane</keyword>
<dbReference type="InterPro" id="IPR020846">
    <property type="entry name" value="MFS_dom"/>
</dbReference>
<evidence type="ECO:0000259" key="6">
    <source>
        <dbReference type="PROSITE" id="PS50850"/>
    </source>
</evidence>
<dbReference type="PANTHER" id="PTHR42718:SF42">
    <property type="entry name" value="EXPORT PROTEIN"/>
    <property type="match status" value="1"/>
</dbReference>
<dbReference type="InterPro" id="IPR011701">
    <property type="entry name" value="MFS"/>
</dbReference>
<feature type="transmembrane region" description="Helical" evidence="5">
    <location>
        <begin position="242"/>
        <end position="259"/>
    </location>
</feature>
<evidence type="ECO:0000313" key="7">
    <source>
        <dbReference type="EMBL" id="MBF4769461.1"/>
    </source>
</evidence>
<dbReference type="Pfam" id="PF07690">
    <property type="entry name" value="MFS_1"/>
    <property type="match status" value="1"/>
</dbReference>
<feature type="transmembrane region" description="Helical" evidence="5">
    <location>
        <begin position="488"/>
        <end position="505"/>
    </location>
</feature>